<protein>
    <submittedName>
        <fullName evidence="2">Uncharacterized protein</fullName>
    </submittedName>
</protein>
<dbReference type="Proteomes" id="UP000244073">
    <property type="component" value="Unassembled WGS sequence"/>
</dbReference>
<gene>
    <name evidence="2" type="ORF">P175DRAFT_0352293</name>
</gene>
<evidence type="ECO:0000313" key="3">
    <source>
        <dbReference type="Proteomes" id="UP000244073"/>
    </source>
</evidence>
<keyword evidence="1" id="KW-1133">Transmembrane helix</keyword>
<proteinExistence type="predicted"/>
<comment type="caution">
    <text evidence="2">The sequence shown here is derived from an EMBL/GenBank/DDBJ whole genome shotgun (WGS) entry which is preliminary data.</text>
</comment>
<organism evidence="2 3">
    <name type="scientific">Aspergillus ochraceoroseus IBT 24754</name>
    <dbReference type="NCBI Taxonomy" id="1392256"/>
    <lineage>
        <taxon>Eukaryota</taxon>
        <taxon>Fungi</taxon>
        <taxon>Dikarya</taxon>
        <taxon>Ascomycota</taxon>
        <taxon>Pezizomycotina</taxon>
        <taxon>Eurotiomycetes</taxon>
        <taxon>Eurotiomycetidae</taxon>
        <taxon>Eurotiales</taxon>
        <taxon>Aspergillaceae</taxon>
        <taxon>Aspergillus</taxon>
        <taxon>Aspergillus subgen. Nidulantes</taxon>
    </lineage>
</organism>
<accession>A0A2T5LPG5</accession>
<dbReference type="VEuPathDB" id="FungiDB:P175DRAFT_0352293"/>
<evidence type="ECO:0000256" key="1">
    <source>
        <dbReference type="SAM" id="Phobius"/>
    </source>
</evidence>
<name>A0A2T5LPG5_9EURO</name>
<dbReference type="RefSeq" id="XP_040749563.1">
    <property type="nucleotide sequence ID" value="XM_040892912.1"/>
</dbReference>
<evidence type="ECO:0000313" key="2">
    <source>
        <dbReference type="EMBL" id="PTU18171.1"/>
    </source>
</evidence>
<reference evidence="2 3" key="1">
    <citation type="journal article" date="2018" name="Proc. Natl. Acad. Sci. U.S.A.">
        <title>Linking secondary metabolites to gene clusters through genome sequencing of six diverse Aspergillus species.</title>
        <authorList>
            <person name="Kaerboelling I."/>
            <person name="Vesth T.C."/>
            <person name="Frisvad J.C."/>
            <person name="Nybo J.L."/>
            <person name="Theobald S."/>
            <person name="Kuo A."/>
            <person name="Bowyer P."/>
            <person name="Matsuda Y."/>
            <person name="Mondo S."/>
            <person name="Lyhne E.K."/>
            <person name="Kogle M.E."/>
            <person name="Clum A."/>
            <person name="Lipzen A."/>
            <person name="Salamov A."/>
            <person name="Ngan C.Y."/>
            <person name="Daum C."/>
            <person name="Chiniquy J."/>
            <person name="Barry K."/>
            <person name="LaButti K."/>
            <person name="Haridas S."/>
            <person name="Simmons B.A."/>
            <person name="Magnuson J.K."/>
            <person name="Mortensen U.H."/>
            <person name="Larsen T.O."/>
            <person name="Grigoriev I.V."/>
            <person name="Baker S.E."/>
            <person name="Andersen M.R."/>
        </authorList>
    </citation>
    <scope>NUCLEOTIDE SEQUENCE [LARGE SCALE GENOMIC DNA]</scope>
    <source>
        <strain evidence="2 3">IBT 24754</strain>
    </source>
</reference>
<feature type="transmembrane region" description="Helical" evidence="1">
    <location>
        <begin position="12"/>
        <end position="33"/>
    </location>
</feature>
<dbReference type="EMBL" id="MSFN02000008">
    <property type="protein sequence ID" value="PTU18171.1"/>
    <property type="molecule type" value="Genomic_DNA"/>
</dbReference>
<dbReference type="AlphaFoldDB" id="A0A2T5LPG5"/>
<dbReference type="GeneID" id="63809794"/>
<sequence>METSNTLRPRCVIVLRIALSLVTTLYSGGRYIYCLQLVCRDAFISFLIQPCSGNCLLTRHTTVLCLVTSLCMRRYALFIVMILINFRESCICQVEVTVLVLCR</sequence>
<keyword evidence="1" id="KW-0472">Membrane</keyword>
<keyword evidence="1" id="KW-0812">Transmembrane</keyword>